<accession>A0A8D5G7L0</accession>
<gene>
    <name evidence="5 6" type="primary">eutC</name>
    <name evidence="6" type="ORF">ZMTM_08810</name>
</gene>
<dbReference type="PIRSF" id="PIRSF018982">
    <property type="entry name" value="EutC"/>
    <property type="match status" value="1"/>
</dbReference>
<feature type="binding site" evidence="5">
    <location>
        <position position="215"/>
    </location>
    <ligand>
        <name>adenosylcob(III)alamin</name>
        <dbReference type="ChEBI" id="CHEBI:18408"/>
    </ligand>
</feature>
<dbReference type="InterPro" id="IPR009246">
    <property type="entry name" value="EutC"/>
</dbReference>
<comment type="catalytic activity">
    <reaction evidence="5">
        <text>ethanolamine = acetaldehyde + NH4(+)</text>
        <dbReference type="Rhea" id="RHEA:15313"/>
        <dbReference type="ChEBI" id="CHEBI:15343"/>
        <dbReference type="ChEBI" id="CHEBI:28938"/>
        <dbReference type="ChEBI" id="CHEBI:57603"/>
        <dbReference type="EC" id="4.3.1.7"/>
    </reaction>
</comment>
<keyword evidence="1 5" id="KW-0846">Cobalamin</keyword>
<dbReference type="UniPathway" id="UPA00560"/>
<proteinExistence type="inferred from homology"/>
<dbReference type="PANTHER" id="PTHR39330">
    <property type="entry name" value="ETHANOLAMINE AMMONIA-LYASE LIGHT CHAIN"/>
    <property type="match status" value="1"/>
</dbReference>
<evidence type="ECO:0000313" key="7">
    <source>
        <dbReference type="Proteomes" id="UP000826722"/>
    </source>
</evidence>
<sequence length="270" mass="29208">MSNSDKSALAKDAFVQDPWQQLKGFTRARIALGRVGSSLPTKEVLDFGLAHAMARDAVHLALDIDALEQSITTLGITTLKVHSKAPDRASYLLRPDWGRRLNDASLSLLQDVKPKSPVDFLVVVGDGLSSLAVERHVEPLLREMQALIPDTWSIGPVVLASQARVAIADEIGETLGARMTVMLIGERPGLSSPDSLGIYLTYAPKLGYSDADRNCISNVRPEGLNYPAAAKKLMWLAKEAMRLQLSGVALKDESDAVQIEVEAAVQLSID</sequence>
<dbReference type="HAMAP" id="MF_00601">
    <property type="entry name" value="EutC"/>
    <property type="match status" value="1"/>
</dbReference>
<evidence type="ECO:0000313" key="6">
    <source>
        <dbReference type="EMBL" id="BCM24622.1"/>
    </source>
</evidence>
<dbReference type="EC" id="4.3.1.7" evidence="5"/>
<keyword evidence="3 5" id="KW-0170">Cobalt</keyword>
<feature type="binding site" evidence="5">
    <location>
        <position position="186"/>
    </location>
    <ligand>
        <name>adenosylcob(III)alamin</name>
        <dbReference type="ChEBI" id="CHEBI:18408"/>
    </ligand>
</feature>
<evidence type="ECO:0000256" key="3">
    <source>
        <dbReference type="ARBA" id="ARBA00023285"/>
    </source>
</evidence>
<feature type="binding site" evidence="5">
    <location>
        <position position="165"/>
    </location>
    <ligand>
        <name>adenosylcob(III)alamin</name>
        <dbReference type="ChEBI" id="CHEBI:18408"/>
    </ligand>
</feature>
<protein>
    <recommendedName>
        <fullName evidence="5">Ethanolamine ammonia-lyase small subunit</fullName>
        <shortName evidence="5">EAL small subunit</shortName>
        <ecNumber evidence="5">4.3.1.7</ecNumber>
    </recommendedName>
</protein>
<comment type="subunit">
    <text evidence="5">The basic unit is a heterodimer which dimerizes to form tetramers. The heterotetramers trimerize; 6 large subunits form a core ring with 6 small subunits projecting outwards.</text>
</comment>
<dbReference type="GO" id="GO:0031419">
    <property type="term" value="F:cobalamin binding"/>
    <property type="evidence" value="ECO:0007669"/>
    <property type="project" value="UniProtKB-UniRule"/>
</dbReference>
<dbReference type="Gene3D" id="1.10.30.40">
    <property type="entry name" value="Ethanolamine ammonia-lyase light chain (EutC), N-terminal domain"/>
    <property type="match status" value="1"/>
</dbReference>
<evidence type="ECO:0000256" key="1">
    <source>
        <dbReference type="ARBA" id="ARBA00022628"/>
    </source>
</evidence>
<keyword evidence="2 5" id="KW-0456">Lyase</keyword>
<dbReference type="GO" id="GO:0006520">
    <property type="term" value="P:amino acid metabolic process"/>
    <property type="evidence" value="ECO:0007669"/>
    <property type="project" value="InterPro"/>
</dbReference>
<comment type="cofactor">
    <cofactor evidence="5">
        <name>adenosylcob(III)alamin</name>
        <dbReference type="ChEBI" id="CHEBI:18408"/>
    </cofactor>
    <text evidence="5">Binds between the large and small subunits.</text>
</comment>
<dbReference type="NCBIfam" id="NF003971">
    <property type="entry name" value="PRK05465.1"/>
    <property type="match status" value="1"/>
</dbReference>
<dbReference type="Gene3D" id="3.40.50.11240">
    <property type="entry name" value="Ethanolamine ammonia-lyase light chain (EutC)"/>
    <property type="match status" value="1"/>
</dbReference>
<dbReference type="EMBL" id="AP024110">
    <property type="protein sequence ID" value="BCM24622.1"/>
    <property type="molecule type" value="Genomic_DNA"/>
</dbReference>
<dbReference type="AlphaFoldDB" id="A0A8D5G7L0"/>
<dbReference type="GO" id="GO:0046336">
    <property type="term" value="P:ethanolamine catabolic process"/>
    <property type="evidence" value="ECO:0007669"/>
    <property type="project" value="UniProtKB-UniRule"/>
</dbReference>
<evidence type="ECO:0000256" key="5">
    <source>
        <dbReference type="HAMAP-Rule" id="MF_00601"/>
    </source>
</evidence>
<reference evidence="6" key="1">
    <citation type="journal article" date="2021" name="Arch. Microbiol.">
        <title>Methyloradius palustris gen. nov., sp. nov., a methanol-oxidizing bacterium isolated from snow.</title>
        <authorList>
            <person name="Miyadera T."/>
            <person name="Kojima H."/>
            <person name="Fukui M."/>
        </authorList>
    </citation>
    <scope>NUCLEOTIDE SEQUENCE</scope>
    <source>
        <strain evidence="6">Zm11</strain>
    </source>
</reference>
<evidence type="ECO:0000256" key="4">
    <source>
        <dbReference type="ARBA" id="ARBA00024446"/>
    </source>
</evidence>
<dbReference type="GO" id="GO:0008851">
    <property type="term" value="F:ethanolamine ammonia-lyase activity"/>
    <property type="evidence" value="ECO:0007669"/>
    <property type="project" value="UniProtKB-UniRule"/>
</dbReference>
<dbReference type="InterPro" id="IPR042251">
    <property type="entry name" value="EutC_C"/>
</dbReference>
<dbReference type="KEGG" id="mpau:ZMTM_08810"/>
<comment type="pathway">
    <text evidence="5">Amine and polyamine degradation; ethanolamine degradation.</text>
</comment>
<dbReference type="Pfam" id="PF05985">
    <property type="entry name" value="EutC"/>
    <property type="match status" value="1"/>
</dbReference>
<dbReference type="PANTHER" id="PTHR39330:SF1">
    <property type="entry name" value="ETHANOLAMINE AMMONIA-LYASE SMALL SUBUNIT"/>
    <property type="match status" value="1"/>
</dbReference>
<dbReference type="RefSeq" id="WP_221765131.1">
    <property type="nucleotide sequence ID" value="NZ_AP024110.1"/>
</dbReference>
<evidence type="ECO:0000256" key="2">
    <source>
        <dbReference type="ARBA" id="ARBA00023239"/>
    </source>
</evidence>
<name>A0A8D5G7L0_9PROT</name>
<comment type="subcellular location">
    <subcellularLocation>
        <location evidence="5">Bacterial microcompartment</location>
    </subcellularLocation>
</comment>
<dbReference type="GO" id="GO:0031471">
    <property type="term" value="C:ethanolamine degradation polyhedral organelle"/>
    <property type="evidence" value="ECO:0007669"/>
    <property type="project" value="UniProtKB-UniRule"/>
</dbReference>
<dbReference type="InterPro" id="IPR042255">
    <property type="entry name" value="EutC_N"/>
</dbReference>
<dbReference type="Proteomes" id="UP000826722">
    <property type="component" value="Chromosome"/>
</dbReference>
<comment type="similarity">
    <text evidence="5">Belongs to the EutC family.</text>
</comment>
<dbReference type="GO" id="GO:0009350">
    <property type="term" value="C:ethanolamine ammonia-lyase complex"/>
    <property type="evidence" value="ECO:0007669"/>
    <property type="project" value="UniProtKB-UniRule"/>
</dbReference>
<keyword evidence="4 5" id="KW-1283">Bacterial microcompartment</keyword>
<organism evidence="6 7">
    <name type="scientific">Methyloradius palustris</name>
    <dbReference type="NCBI Taxonomy" id="2778876"/>
    <lineage>
        <taxon>Bacteria</taxon>
        <taxon>Pseudomonadati</taxon>
        <taxon>Pseudomonadota</taxon>
        <taxon>Betaproteobacteria</taxon>
        <taxon>Nitrosomonadales</taxon>
        <taxon>Methylophilaceae</taxon>
        <taxon>Methyloradius</taxon>
    </lineage>
</organism>
<keyword evidence="7" id="KW-1185">Reference proteome</keyword>
<comment type="function">
    <text evidence="5">Catalyzes the deamination of various vicinal amino-alcohols to oxo compounds. Allows this organism to utilize ethanolamine as the sole source of nitrogen and carbon in the presence of external vitamin B12.</text>
</comment>